<evidence type="ECO:0000256" key="8">
    <source>
        <dbReference type="ARBA" id="ARBA00023136"/>
    </source>
</evidence>
<feature type="domain" description="Cytochrome c" evidence="11">
    <location>
        <begin position="196"/>
        <end position="304"/>
    </location>
</feature>
<feature type="binding site" description="axial binding residue" evidence="10">
    <location>
        <position position="336"/>
    </location>
    <ligand>
        <name>heme c</name>
        <dbReference type="ChEBI" id="CHEBI:61717"/>
        <label>3</label>
    </ligand>
    <ligandPart>
        <name>Fe</name>
        <dbReference type="ChEBI" id="CHEBI:18248"/>
    </ligandPart>
</feature>
<dbReference type="GO" id="GO:0005506">
    <property type="term" value="F:iron ion binding"/>
    <property type="evidence" value="ECO:0007669"/>
    <property type="project" value="InterPro"/>
</dbReference>
<name>A0A1U9MF19_9HYPH</name>
<accession>A0A1U9MF19</accession>
<feature type="binding site" description="covalent" evidence="9">
    <location>
        <position position="68"/>
    </location>
    <ligand>
        <name>heme c</name>
        <dbReference type="ChEBI" id="CHEBI:61717"/>
        <label>1</label>
    </ligand>
</feature>
<dbReference type="Proteomes" id="UP000189632">
    <property type="component" value="Chromosome"/>
</dbReference>
<keyword evidence="7 10" id="KW-0408">Iron</keyword>
<dbReference type="AlphaFoldDB" id="A0A1U9MF19"/>
<dbReference type="InterPro" id="IPR036909">
    <property type="entry name" value="Cyt_c-like_dom_sf"/>
</dbReference>
<feature type="binding site" description="axial binding residue" evidence="10">
    <location>
        <position position="69"/>
    </location>
    <ligand>
        <name>heme c</name>
        <dbReference type="ChEBI" id="CHEBI:61717"/>
        <label>1</label>
    </ligand>
    <ligandPart>
        <name>Fe</name>
        <dbReference type="ChEBI" id="CHEBI:18248"/>
    </ligandPart>
</feature>
<dbReference type="Gene3D" id="1.10.760.10">
    <property type="entry name" value="Cytochrome c-like domain"/>
    <property type="match status" value="3"/>
</dbReference>
<gene>
    <name evidence="12" type="ORF">BBC0122_003910</name>
</gene>
<feature type="domain" description="Cytochrome c" evidence="11">
    <location>
        <begin position="319"/>
        <end position="409"/>
    </location>
</feature>
<dbReference type="GO" id="GO:0020037">
    <property type="term" value="F:heme binding"/>
    <property type="evidence" value="ECO:0007669"/>
    <property type="project" value="InterPro"/>
</dbReference>
<evidence type="ECO:0000256" key="6">
    <source>
        <dbReference type="ARBA" id="ARBA00022737"/>
    </source>
</evidence>
<evidence type="ECO:0000256" key="5">
    <source>
        <dbReference type="ARBA" id="ARBA00022729"/>
    </source>
</evidence>
<protein>
    <submittedName>
        <fullName evidence="12">Cytochrome c, mono-and diheme variant</fullName>
    </submittedName>
</protein>
<organism evidence="12 13">
    <name type="scientific">Bartonella choladocola</name>
    <dbReference type="NCBI Taxonomy" id="2750995"/>
    <lineage>
        <taxon>Bacteria</taxon>
        <taxon>Pseudomonadati</taxon>
        <taxon>Pseudomonadota</taxon>
        <taxon>Alphaproteobacteria</taxon>
        <taxon>Hyphomicrobiales</taxon>
        <taxon>Bartonellaceae</taxon>
        <taxon>Bartonella</taxon>
    </lineage>
</organism>
<dbReference type="PANTHER" id="PTHR35008">
    <property type="entry name" value="BLL4482 PROTEIN-RELATED"/>
    <property type="match status" value="1"/>
</dbReference>
<keyword evidence="6" id="KW-0677">Repeat</keyword>
<feature type="binding site" description="covalent" evidence="9">
    <location>
        <position position="65"/>
    </location>
    <ligand>
        <name>heme c</name>
        <dbReference type="ChEBI" id="CHEBI:61717"/>
        <label>1</label>
    </ligand>
</feature>
<evidence type="ECO:0000256" key="4">
    <source>
        <dbReference type="ARBA" id="ARBA00022723"/>
    </source>
</evidence>
<evidence type="ECO:0000256" key="2">
    <source>
        <dbReference type="ARBA" id="ARBA00022475"/>
    </source>
</evidence>
<reference evidence="12 13" key="1">
    <citation type="submission" date="2016-11" db="EMBL/GenBank/DDBJ databases">
        <title>Comparative genomics of Bartonella apis.</title>
        <authorList>
            <person name="Engel P."/>
        </authorList>
    </citation>
    <scope>NUCLEOTIDE SEQUENCE [LARGE SCALE GENOMIC DNA]</scope>
    <source>
        <strain evidence="12 13">BBC0122</strain>
    </source>
</reference>
<keyword evidence="5" id="KW-0732">Signal</keyword>
<keyword evidence="4 10" id="KW-0479">Metal-binding</keyword>
<feature type="binding site" description="covalent" evidence="9">
    <location>
        <position position="332"/>
    </location>
    <ligand>
        <name>heme c</name>
        <dbReference type="ChEBI" id="CHEBI:61717"/>
        <label>3</label>
    </ligand>
</feature>
<dbReference type="InterPro" id="IPR014353">
    <property type="entry name" value="Membr-bd_ADH_cyt_c"/>
</dbReference>
<evidence type="ECO:0000313" key="12">
    <source>
        <dbReference type="EMBL" id="AQT46525.1"/>
    </source>
</evidence>
<dbReference type="OrthoDB" id="9811281at2"/>
<comment type="subcellular location">
    <subcellularLocation>
        <location evidence="1">Cell membrane</location>
    </subcellularLocation>
</comment>
<keyword evidence="2" id="KW-1003">Cell membrane</keyword>
<feature type="binding site" description="covalent" evidence="9">
    <location>
        <position position="335"/>
    </location>
    <ligand>
        <name>heme c</name>
        <dbReference type="ChEBI" id="CHEBI:61717"/>
        <label>3</label>
    </ligand>
</feature>
<proteinExistence type="predicted"/>
<dbReference type="Pfam" id="PF00034">
    <property type="entry name" value="Cytochrom_C"/>
    <property type="match status" value="3"/>
</dbReference>
<dbReference type="PROSITE" id="PS51007">
    <property type="entry name" value="CYTC"/>
    <property type="match status" value="3"/>
</dbReference>
<dbReference type="InterPro" id="IPR009056">
    <property type="entry name" value="Cyt_c-like_dom"/>
</dbReference>
<dbReference type="GO" id="GO:0009055">
    <property type="term" value="F:electron transfer activity"/>
    <property type="evidence" value="ECO:0007669"/>
    <property type="project" value="InterPro"/>
</dbReference>
<keyword evidence="8" id="KW-0472">Membrane</keyword>
<feature type="binding site" description="covalent" evidence="9">
    <location>
        <position position="211"/>
    </location>
    <ligand>
        <name>heme c</name>
        <dbReference type="ChEBI" id="CHEBI:61717"/>
        <label>2</label>
    </ligand>
</feature>
<feature type="binding site" description="covalent" evidence="9">
    <location>
        <position position="214"/>
    </location>
    <ligand>
        <name>heme c</name>
        <dbReference type="ChEBI" id="CHEBI:61717"/>
        <label>2</label>
    </ligand>
</feature>
<dbReference type="PIRSF" id="PIRSF000018">
    <property type="entry name" value="Mb_ADH_cyt_c"/>
    <property type="match status" value="1"/>
</dbReference>
<keyword evidence="3 9" id="KW-0349">Heme</keyword>
<evidence type="ECO:0000259" key="11">
    <source>
        <dbReference type="PROSITE" id="PS51007"/>
    </source>
</evidence>
<feature type="domain" description="Cytochrome c" evidence="11">
    <location>
        <begin position="51"/>
        <end position="154"/>
    </location>
</feature>
<evidence type="ECO:0000256" key="7">
    <source>
        <dbReference type="ARBA" id="ARBA00023004"/>
    </source>
</evidence>
<feature type="binding site" description="axial binding residue" evidence="10">
    <location>
        <position position="215"/>
    </location>
    <ligand>
        <name>heme c</name>
        <dbReference type="ChEBI" id="CHEBI:61717"/>
        <label>2</label>
    </ligand>
    <ligandPart>
        <name>Fe</name>
        <dbReference type="ChEBI" id="CHEBI:18248"/>
    </ligandPart>
</feature>
<dbReference type="InterPro" id="IPR051459">
    <property type="entry name" value="Cytochrome_c-type_DH"/>
</dbReference>
<dbReference type="GO" id="GO:0005886">
    <property type="term" value="C:plasma membrane"/>
    <property type="evidence" value="ECO:0007669"/>
    <property type="project" value="UniProtKB-SubCell"/>
</dbReference>
<dbReference type="PANTHER" id="PTHR35008:SF8">
    <property type="entry name" value="ALCOHOL DEHYDROGENASE CYTOCHROME C SUBUNIT"/>
    <property type="match status" value="1"/>
</dbReference>
<evidence type="ECO:0000256" key="1">
    <source>
        <dbReference type="ARBA" id="ARBA00004236"/>
    </source>
</evidence>
<comment type="cofactor">
    <cofactor evidence="9">
        <name>heme c</name>
        <dbReference type="ChEBI" id="CHEBI:61717"/>
    </cofactor>
    <text evidence="9">Binds 3 heme c groups covalently per subunit.</text>
</comment>
<evidence type="ECO:0000313" key="13">
    <source>
        <dbReference type="Proteomes" id="UP000189632"/>
    </source>
</evidence>
<keyword evidence="13" id="KW-1185">Reference proteome</keyword>
<evidence type="ECO:0000256" key="9">
    <source>
        <dbReference type="PIRSR" id="PIRSR000018-50"/>
    </source>
</evidence>
<sequence>MKRFFKIILGLVVLGVIVAVGGIVTMPSRNYDSSQFASKGSDRKDDSELKASILRGQYVALTADCVACHQTKDHKADLSGGFGVETPFGMLYASNITPDKETGIGNWTEAQFADAVRNGKGPNGPLYPAMPYTSYVKMSDQDIHDLWNYLQTVTPVHNEVVENRLSFPFNIRFLMLGWKRLFFDASDIKVVKDQSPEWNRGRYLVQGAAHCSMCHTPRNAFGAEINSRRYTGATLQNWYAPSLTGSKDEGLGNWDEASLVQYLKTGSNHVTVASGPMAEAVKASFQYFTDDDLKAMAIYIKSLPDHGAVKLQALSADNPQMVNGKRIFNDNCTACHVSNGTGVADMIPAFKGNNGIKGGSSESLTRVLLVGSQGAITRFNPTGASMPGFAWKFTNRQAADVLTYIRNEWGNAAPAVSPDEVAKMRETLKARKPLGE</sequence>
<dbReference type="GO" id="GO:0016614">
    <property type="term" value="F:oxidoreductase activity, acting on CH-OH group of donors"/>
    <property type="evidence" value="ECO:0007669"/>
    <property type="project" value="InterPro"/>
</dbReference>
<dbReference type="SUPFAM" id="SSF46626">
    <property type="entry name" value="Cytochrome c"/>
    <property type="match status" value="3"/>
</dbReference>
<dbReference type="EMBL" id="CP015625">
    <property type="protein sequence ID" value="AQT46525.1"/>
    <property type="molecule type" value="Genomic_DNA"/>
</dbReference>
<evidence type="ECO:0000256" key="10">
    <source>
        <dbReference type="PIRSR" id="PIRSR000018-51"/>
    </source>
</evidence>
<evidence type="ECO:0000256" key="3">
    <source>
        <dbReference type="ARBA" id="ARBA00022617"/>
    </source>
</evidence>
<dbReference type="KEGG" id="bapi:BBC0122_003910"/>